<feature type="transmembrane region" description="Helical" evidence="3">
    <location>
        <begin position="82"/>
        <end position="101"/>
    </location>
</feature>
<dbReference type="Proteomes" id="UP001178507">
    <property type="component" value="Unassembled WGS sequence"/>
</dbReference>
<sequence length="1032" mass="115530">MGGGCIRPNHLGMGHLPQGPWLRAFGSNASLLRWTMAKAAKEKKKEVQKGWASDAEVQRVSGSLEELALGFPPSVRNHLKSAAPYLAIAWIHFLIALPHLVKAAKKVQAAVMMLPDKIFWAILSFLVCFFGGIFPVTIAAAEAWNLCGGIECWEQTKVLLNEFMKVADASKEEAKEEDKDKDQKETLSSNDIIQKKMAVALRVMEPEKVSTSLSTIYVAWIGVIGVLRLQFARTVTLGEVIGSKVYKPISKIEPAIESVIPEDYQKWVPVVTRWTCKAIAISLAWWIQRIISAVHSAIRGGMIFAEYLAPRACCYREHALFGGVTCAGNWELVLNEPGGKFGFWHLAAGYHPRRLLVPPPLPALGTLVFLRLVATMADEERGGGGAWGKAPTWDGSPLTWRSFRREMSWWLSSLDLESTKRYNLAARWLLRQTGIVRQRGEEFSPEELAYKPAETLDDPDTGETYQISEPDYLAGLNKLLKALESINGQTTLDKRGELRTEFYLELHRRAGERVSEFCARFRSLVADLRAEGVALPEGELGWFLKEKLGLDGLRKQLLETALQGREAYDVIEAETLRLFKDLHVSDPMHRRFDRPKLTVRPNLGPRRFPAARQVNFTEVPDEPEVEAHEDEPEAEVAEHATFEEALVAEAEILATELEQAEDEGVDPEFLESLESNLENAAEALVTMKESRPARHVKIVERDENDVSAAEAGAVHEVAALEVLTLEQALAASRFLLRLEARFLWHIKGVLLWVVQRPYLRYVPFPYPSVGSVQQWKLQAESMTESHSWPRKHLKRGVERFTAVTLREAAHFRDRIGLRMAFLEDVTLSGILAARSMRGQASQIKRQAMLETQEKAKQDLAHKGQHEMVRQMVGPRGGLPSLKADLVRLATLLHVEVGTGDTVDIIKGKIRGPLATVMSAYKDQQRRGSSSTATLATPTPASTKSSEQTMTAPANETVPQMAELEMKIMHMLEHQEGRFQQMFGQVYQHIMHMQNNPVNVMGMTLSSNGVPTESWDMMSSADQTMPEQRNPTS</sequence>
<keyword evidence="1" id="KW-0175">Coiled coil</keyword>
<dbReference type="EMBL" id="CAUJNA010003416">
    <property type="protein sequence ID" value="CAJ1401480.1"/>
    <property type="molecule type" value="Genomic_DNA"/>
</dbReference>
<gene>
    <name evidence="4" type="ORF">EVOR1521_LOCUS24615</name>
</gene>
<feature type="compositionally biased region" description="Low complexity" evidence="2">
    <location>
        <begin position="928"/>
        <end position="945"/>
    </location>
</feature>
<evidence type="ECO:0000313" key="5">
    <source>
        <dbReference type="Proteomes" id="UP001178507"/>
    </source>
</evidence>
<evidence type="ECO:0000256" key="1">
    <source>
        <dbReference type="SAM" id="Coils"/>
    </source>
</evidence>
<keyword evidence="3" id="KW-1133">Transmembrane helix</keyword>
<comment type="caution">
    <text evidence="4">The sequence shown here is derived from an EMBL/GenBank/DDBJ whole genome shotgun (WGS) entry which is preliminary data.</text>
</comment>
<feature type="region of interest" description="Disordered" evidence="2">
    <location>
        <begin position="921"/>
        <end position="953"/>
    </location>
</feature>
<reference evidence="4" key="1">
    <citation type="submission" date="2023-08" db="EMBL/GenBank/DDBJ databases">
        <authorList>
            <person name="Chen Y."/>
            <person name="Shah S."/>
            <person name="Dougan E. K."/>
            <person name="Thang M."/>
            <person name="Chan C."/>
        </authorList>
    </citation>
    <scope>NUCLEOTIDE SEQUENCE</scope>
</reference>
<evidence type="ECO:0000256" key="2">
    <source>
        <dbReference type="SAM" id="MobiDB-lite"/>
    </source>
</evidence>
<feature type="coiled-coil region" evidence="1">
    <location>
        <begin position="643"/>
        <end position="690"/>
    </location>
</feature>
<accession>A0AA36N770</accession>
<protein>
    <submittedName>
        <fullName evidence="4">Uncharacterized protein</fullName>
    </submittedName>
</protein>
<dbReference type="AlphaFoldDB" id="A0AA36N770"/>
<organism evidence="4 5">
    <name type="scientific">Effrenium voratum</name>
    <dbReference type="NCBI Taxonomy" id="2562239"/>
    <lineage>
        <taxon>Eukaryota</taxon>
        <taxon>Sar</taxon>
        <taxon>Alveolata</taxon>
        <taxon>Dinophyceae</taxon>
        <taxon>Suessiales</taxon>
        <taxon>Symbiodiniaceae</taxon>
        <taxon>Effrenium</taxon>
    </lineage>
</organism>
<feature type="transmembrane region" description="Helical" evidence="3">
    <location>
        <begin position="122"/>
        <end position="144"/>
    </location>
</feature>
<proteinExistence type="predicted"/>
<keyword evidence="5" id="KW-1185">Reference proteome</keyword>
<name>A0AA36N770_9DINO</name>
<evidence type="ECO:0000313" key="4">
    <source>
        <dbReference type="EMBL" id="CAJ1401480.1"/>
    </source>
</evidence>
<evidence type="ECO:0000256" key="3">
    <source>
        <dbReference type="SAM" id="Phobius"/>
    </source>
</evidence>
<keyword evidence="3" id="KW-0472">Membrane</keyword>
<keyword evidence="3" id="KW-0812">Transmembrane</keyword>